<dbReference type="SUPFAM" id="SSF69279">
    <property type="entry name" value="Phage tail proteins"/>
    <property type="match status" value="2"/>
</dbReference>
<evidence type="ECO:0000259" key="4">
    <source>
        <dbReference type="Pfam" id="PF22178"/>
    </source>
</evidence>
<protein>
    <submittedName>
        <fullName evidence="5">Type VI secretion system tip protein VgrG</fullName>
    </submittedName>
</protein>
<dbReference type="InterPro" id="IPR006531">
    <property type="entry name" value="Gp5/Vgr_OB"/>
</dbReference>
<dbReference type="RefSeq" id="WP_232821565.1">
    <property type="nucleotide sequence ID" value="NZ_CP059488.1"/>
</dbReference>
<dbReference type="InterPro" id="IPR054030">
    <property type="entry name" value="Gp5_Vgr_C"/>
</dbReference>
<feature type="domain" description="Gp5/Type VI secretion system Vgr protein OB-fold" evidence="3">
    <location>
        <begin position="391"/>
        <end position="459"/>
    </location>
</feature>
<evidence type="ECO:0000313" key="5">
    <source>
        <dbReference type="EMBL" id="QQD73648.1"/>
    </source>
</evidence>
<dbReference type="Proteomes" id="UP000595420">
    <property type="component" value="Chromosome"/>
</dbReference>
<dbReference type="InterPro" id="IPR017847">
    <property type="entry name" value="T6SS_RhsGE_Vgr_subset"/>
</dbReference>
<feature type="compositionally biased region" description="Polar residues" evidence="2">
    <location>
        <begin position="472"/>
        <end position="491"/>
    </location>
</feature>
<dbReference type="NCBIfam" id="TIGR01646">
    <property type="entry name" value="vgr_GE"/>
    <property type="match status" value="1"/>
</dbReference>
<accession>A0A7T4WFH0</accession>
<comment type="similarity">
    <text evidence="1">Belongs to the VgrG protein family.</text>
</comment>
<evidence type="ECO:0000313" key="6">
    <source>
        <dbReference type="Proteomes" id="UP000595420"/>
    </source>
</evidence>
<sequence>MAYVITLTSDCKDTLLFRRMSGSEHLGQLFSFRVEILSQAATVDLRELLGTMMTVNMKPEGGGSKRYFNGMVCAAEQAGYETINDVRYASYVVTLVPKPWLLTRKIDCRIFTKSSVPDIIKTVMSEIGYSDLDQNLSVDYPKRDYCVQYRESYFSFISRLMEQEGIYYFFTHTSSKHTMVLADSSGAHVAVAPFATIPYSPPTQRGSRNEASVSVWTTARSVNSLKCELTDFDPMAPTATMLDTATLEKDPSYHNIAGLTVFDFPGDYTNAEKSTTGQRYAQVQTQALNAGHLLHTGASDAWGLATGNLFKLKDFPIPNLNQEYLVVGTDMELEGVEFASGEGGGVPFACSFRAIASKQPYRSPQNTPKPIIAGLQTAIVTGSKTDGDIEVDENGRVQVTFHWNKPDKKYAQNSCMVRVASSWAGKNWGAIHIPRVGQEVVVSFLEGDPDQPLIIGSVYNATHMPPYKLPDNKTQSGIKSRSDPDGTSSTYNEIRFEDKKGSEDFSIHAQKDMHQDVVNDHTVTIGHDEVSTIKNNRSHTVDKDDTLTVKSDRKHTVNNNDTLTVDGKGSTSIGQSFKLEAGSQIQLVTGASSITMNSSGEIKITGVNIEITGDASVKVQSDATLEVSGSAMATVKGAMLTLKGEAMTQVSGGIITIG</sequence>
<dbReference type="Gene3D" id="2.40.50.230">
    <property type="entry name" value="Gp5 N-terminal domain"/>
    <property type="match status" value="1"/>
</dbReference>
<dbReference type="InterPro" id="IPR006533">
    <property type="entry name" value="T6SS_Vgr_RhsGE"/>
</dbReference>
<name>A0A7T4WFH0_9PROT</name>
<reference evidence="5 6" key="1">
    <citation type="submission" date="2020-07" db="EMBL/GenBank/DDBJ databases">
        <title>Complete genome sequence analysis of Acidithiobacillus ferrivorans XJFY6S-08 reveals extreme environmental adaptation to alpine acid mine drainage.</title>
        <authorList>
            <person name="Yan L."/>
            <person name="Ni Y."/>
        </authorList>
    </citation>
    <scope>NUCLEOTIDE SEQUENCE [LARGE SCALE GENOMIC DNA]</scope>
    <source>
        <strain evidence="5 6">XJFY6S-08</strain>
    </source>
</reference>
<dbReference type="InterPro" id="IPR037026">
    <property type="entry name" value="Vgr_OB-fold_dom_sf"/>
</dbReference>
<dbReference type="SUPFAM" id="SSF69255">
    <property type="entry name" value="gp5 N-terminal domain-like"/>
    <property type="match status" value="1"/>
</dbReference>
<evidence type="ECO:0000259" key="3">
    <source>
        <dbReference type="Pfam" id="PF04717"/>
    </source>
</evidence>
<dbReference type="Pfam" id="PF05954">
    <property type="entry name" value="Phage_GPD"/>
    <property type="match status" value="1"/>
</dbReference>
<evidence type="ECO:0000256" key="2">
    <source>
        <dbReference type="SAM" id="MobiDB-lite"/>
    </source>
</evidence>
<dbReference type="SUPFAM" id="SSF69349">
    <property type="entry name" value="Phage fibre proteins"/>
    <property type="match status" value="1"/>
</dbReference>
<proteinExistence type="inferred from homology"/>
<dbReference type="Pfam" id="PF04717">
    <property type="entry name" value="Phage_base_V"/>
    <property type="match status" value="1"/>
</dbReference>
<dbReference type="Pfam" id="PF22178">
    <property type="entry name" value="Gp5_trimer_C"/>
    <property type="match status" value="1"/>
</dbReference>
<gene>
    <name evidence="5" type="primary">tssI</name>
    <name evidence="5" type="ORF">H2515_05180</name>
</gene>
<feature type="region of interest" description="Disordered" evidence="2">
    <location>
        <begin position="467"/>
        <end position="491"/>
    </location>
</feature>
<dbReference type="EMBL" id="CP059488">
    <property type="protein sequence ID" value="QQD73648.1"/>
    <property type="molecule type" value="Genomic_DNA"/>
</dbReference>
<evidence type="ECO:0000256" key="1">
    <source>
        <dbReference type="ARBA" id="ARBA00005558"/>
    </source>
</evidence>
<dbReference type="NCBIfam" id="TIGR03361">
    <property type="entry name" value="VI_Rhs_Vgr"/>
    <property type="match status" value="1"/>
</dbReference>
<organism evidence="5 6">
    <name type="scientific">Acidithiobacillus ferrivorans</name>
    <dbReference type="NCBI Taxonomy" id="160808"/>
    <lineage>
        <taxon>Bacteria</taxon>
        <taxon>Pseudomonadati</taxon>
        <taxon>Pseudomonadota</taxon>
        <taxon>Acidithiobacillia</taxon>
        <taxon>Acidithiobacillales</taxon>
        <taxon>Acidithiobacillaceae</taxon>
        <taxon>Acidithiobacillus</taxon>
    </lineage>
</organism>
<dbReference type="Gene3D" id="3.55.50.10">
    <property type="entry name" value="Baseplate protein-like domains"/>
    <property type="match status" value="1"/>
</dbReference>
<dbReference type="Gene3D" id="4.10.220.110">
    <property type="match status" value="1"/>
</dbReference>
<feature type="domain" description="Gp5/Type VI secretion system Vgr C-terminal trimerisation" evidence="4">
    <location>
        <begin position="476"/>
        <end position="584"/>
    </location>
</feature>
<dbReference type="AlphaFoldDB" id="A0A7T4WFH0"/>
<dbReference type="Gene3D" id="2.30.110.50">
    <property type="match status" value="1"/>
</dbReference>